<evidence type="ECO:0000259" key="2">
    <source>
        <dbReference type="Pfam" id="PF25583"/>
    </source>
</evidence>
<evidence type="ECO:0000259" key="1">
    <source>
        <dbReference type="Pfam" id="PF13280"/>
    </source>
</evidence>
<dbReference type="InterPro" id="IPR051534">
    <property type="entry name" value="CBASS_pafABC_assoc_protein"/>
</dbReference>
<sequence length="286" mass="33409">MNAPIIWDREIAAYRFDKPNEGIKYELPGLWFSASEIHALLTMQQLLSSLGPGLLTPHVAPLLTRLRAILGNDRYPVQEFEKRIRIQRLNARAYEPEHFLPVATAVLQRKRLQIEHYNRSTNQITQREISPQRLNHYQENWYLDAWCHLRKDIRRFSLDSLRAVRITTEPTLDISDEKLCITLDSGYGIFSGHELQWAELIFFNERARWVSQETWHPEQQGKFDEAGRYHLKVPYSDPRELAMDILRHMPEVCVVAPPALRQLIQEQLQKGLALFKTSSSCEPPMA</sequence>
<evidence type="ECO:0000313" key="4">
    <source>
        <dbReference type="Proteomes" id="UP000199470"/>
    </source>
</evidence>
<dbReference type="GO" id="GO:0003677">
    <property type="term" value="F:DNA binding"/>
    <property type="evidence" value="ECO:0007669"/>
    <property type="project" value="UniProtKB-KW"/>
</dbReference>
<dbReference type="PROSITE" id="PS52050">
    <property type="entry name" value="WYL"/>
    <property type="match status" value="1"/>
</dbReference>
<dbReference type="InterPro" id="IPR057727">
    <property type="entry name" value="WCX_dom"/>
</dbReference>
<reference evidence="3 4" key="1">
    <citation type="submission" date="2016-10" db="EMBL/GenBank/DDBJ databases">
        <authorList>
            <person name="de Groot N.N."/>
        </authorList>
    </citation>
    <scope>NUCLEOTIDE SEQUENCE [LARGE SCALE GENOMIC DNA]</scope>
    <source>
        <strain evidence="3 4">ATCC 43154</strain>
    </source>
</reference>
<dbReference type="Proteomes" id="UP000199470">
    <property type="component" value="Unassembled WGS sequence"/>
</dbReference>
<dbReference type="PANTHER" id="PTHR34580:SF3">
    <property type="entry name" value="PROTEIN PAFB"/>
    <property type="match status" value="1"/>
</dbReference>
<dbReference type="STRING" id="758825.SAMN02982985_02098"/>
<dbReference type="EMBL" id="FOTW01000009">
    <property type="protein sequence ID" value="SFL93234.1"/>
    <property type="molecule type" value="Genomic_DNA"/>
</dbReference>
<dbReference type="PIRSF" id="PIRSF016838">
    <property type="entry name" value="PafC"/>
    <property type="match status" value="1"/>
</dbReference>
<accession>A0A1I4LQE0</accession>
<proteinExistence type="predicted"/>
<organism evidence="3 4">
    <name type="scientific">Rugamonas rubra</name>
    <dbReference type="NCBI Taxonomy" id="758825"/>
    <lineage>
        <taxon>Bacteria</taxon>
        <taxon>Pseudomonadati</taxon>
        <taxon>Pseudomonadota</taxon>
        <taxon>Betaproteobacteria</taxon>
        <taxon>Burkholderiales</taxon>
        <taxon>Oxalobacteraceae</taxon>
        <taxon>Telluria group</taxon>
        <taxon>Rugamonas</taxon>
    </lineage>
</organism>
<evidence type="ECO:0000313" key="3">
    <source>
        <dbReference type="EMBL" id="SFL93234.1"/>
    </source>
</evidence>
<dbReference type="InterPro" id="IPR026881">
    <property type="entry name" value="WYL_dom"/>
</dbReference>
<feature type="domain" description="WCX" evidence="2">
    <location>
        <begin position="197"/>
        <end position="270"/>
    </location>
</feature>
<feature type="domain" description="WYL" evidence="1">
    <location>
        <begin position="97"/>
        <end position="166"/>
    </location>
</feature>
<gene>
    <name evidence="3" type="ORF">SAMN02982985_02098</name>
</gene>
<dbReference type="Pfam" id="PF13280">
    <property type="entry name" value="WYL"/>
    <property type="match status" value="1"/>
</dbReference>
<dbReference type="PANTHER" id="PTHR34580">
    <property type="match status" value="1"/>
</dbReference>
<protein>
    <submittedName>
        <fullName evidence="3">Predicted DNA-binding transcriptional regulator YafY, contains an HTH and WYL domains</fullName>
    </submittedName>
</protein>
<dbReference type="AlphaFoldDB" id="A0A1I4LQE0"/>
<keyword evidence="4" id="KW-1185">Reference proteome</keyword>
<dbReference type="InterPro" id="IPR028349">
    <property type="entry name" value="PafC-like"/>
</dbReference>
<dbReference type="Pfam" id="PF25583">
    <property type="entry name" value="WCX"/>
    <property type="match status" value="1"/>
</dbReference>
<keyword evidence="3" id="KW-0238">DNA-binding</keyword>
<name>A0A1I4LQE0_9BURK</name>